<evidence type="ECO:0000256" key="6">
    <source>
        <dbReference type="ARBA" id="ARBA00012252"/>
    </source>
</evidence>
<accession>A0A379E394</accession>
<evidence type="ECO:0000256" key="12">
    <source>
        <dbReference type="ARBA" id="ARBA00022954"/>
    </source>
</evidence>
<evidence type="ECO:0000256" key="13">
    <source>
        <dbReference type="ARBA" id="ARBA00023034"/>
    </source>
</evidence>
<keyword evidence="14" id="KW-0206">Cytoskeleton</keyword>
<evidence type="ECO:0000313" key="22">
    <source>
        <dbReference type="EMBL" id="SUB87115.1"/>
    </source>
</evidence>
<dbReference type="SUPFAM" id="SSF101262">
    <property type="entry name" value="Methenyltetrahydrofolate cyclohydrolase-like"/>
    <property type="match status" value="1"/>
</dbReference>
<evidence type="ECO:0000256" key="19">
    <source>
        <dbReference type="ARBA" id="ARBA00030029"/>
    </source>
</evidence>
<keyword evidence="11" id="KW-0369">Histidine metabolism</keyword>
<dbReference type="Proteomes" id="UP000255469">
    <property type="component" value="Unassembled WGS sequence"/>
</dbReference>
<dbReference type="InterPro" id="IPR037070">
    <property type="entry name" value="Formiminotransferase_C_sf"/>
</dbReference>
<dbReference type="Gene3D" id="1.20.120.680">
    <property type="entry name" value="Formiminotetrahydrofolate cyclodeaminase monomer, up-and-down helical bundle"/>
    <property type="match status" value="1"/>
</dbReference>
<evidence type="ECO:0000256" key="1">
    <source>
        <dbReference type="ARBA" id="ARBA00004114"/>
    </source>
</evidence>
<dbReference type="EC" id="2.1.2.5" evidence="6"/>
<organism evidence="22 23">
    <name type="scientific">Prevotella denticola</name>
    <dbReference type="NCBI Taxonomy" id="28129"/>
    <lineage>
        <taxon>Bacteria</taxon>
        <taxon>Pseudomonadati</taxon>
        <taxon>Bacteroidota</taxon>
        <taxon>Bacteroidia</taxon>
        <taxon>Bacteroidales</taxon>
        <taxon>Prevotellaceae</taxon>
        <taxon>Prevotella</taxon>
    </lineage>
</organism>
<keyword evidence="15" id="KW-0456">Lyase</keyword>
<evidence type="ECO:0000256" key="11">
    <source>
        <dbReference type="ARBA" id="ARBA00022808"/>
    </source>
</evidence>
<evidence type="ECO:0000256" key="17">
    <source>
        <dbReference type="ARBA" id="ARBA00025506"/>
    </source>
</evidence>
<comment type="similarity">
    <text evidence="5">In the C-terminal section; belongs to the cyclodeaminase/cyclohydrolase family.</text>
</comment>
<evidence type="ECO:0000256" key="18">
    <source>
        <dbReference type="ARBA" id="ARBA00025915"/>
    </source>
</evidence>
<dbReference type="GO" id="GO:0030409">
    <property type="term" value="F:glutamate formimidoyltransferase activity"/>
    <property type="evidence" value="ECO:0007669"/>
    <property type="project" value="UniProtKB-EC"/>
</dbReference>
<evidence type="ECO:0000256" key="2">
    <source>
        <dbReference type="ARBA" id="ARBA00004555"/>
    </source>
</evidence>
<dbReference type="GO" id="GO:0005814">
    <property type="term" value="C:centriole"/>
    <property type="evidence" value="ECO:0007669"/>
    <property type="project" value="UniProtKB-SubCell"/>
</dbReference>
<evidence type="ECO:0000256" key="5">
    <source>
        <dbReference type="ARBA" id="ARBA00010825"/>
    </source>
</evidence>
<keyword evidence="16" id="KW-0511">Multifunctional enzyme</keyword>
<dbReference type="SMART" id="SM01222">
    <property type="entry name" value="FTCD_N"/>
    <property type="match status" value="1"/>
</dbReference>
<keyword evidence="12" id="KW-0290">Folate-binding</keyword>
<comment type="subunit">
    <text evidence="18">Homooctamer, including four polyglutamate binding sites. The subunits are arranged as a tetramer of dimers, and form a planar ring-shaped structure.</text>
</comment>
<dbReference type="InterPro" id="IPR007044">
    <property type="entry name" value="Cyclodeamin/CycHdrlase"/>
</dbReference>
<comment type="pathway">
    <text evidence="3">Amino-acid degradation; L-histidine degradation into L-glutamate; L-glutamate from N-formimidoyl-L-glutamate (transferase route): step 1/1.</text>
</comment>
<dbReference type="UniPathway" id="UPA00379">
    <property type="reaction ID" value="UER00555"/>
</dbReference>
<dbReference type="GO" id="GO:0030412">
    <property type="term" value="F:formimidoyltetrahydrofolate cyclodeaminase activity"/>
    <property type="evidence" value="ECO:0007669"/>
    <property type="project" value="UniProtKB-EC"/>
</dbReference>
<dbReference type="InterPro" id="IPR036178">
    <property type="entry name" value="Formintransfe-cycloase-like_sf"/>
</dbReference>
<dbReference type="SUPFAM" id="SSF55116">
    <property type="entry name" value="Formiminotransferase domain of formiminotransferase-cyclodeaminase"/>
    <property type="match status" value="2"/>
</dbReference>
<comment type="similarity">
    <text evidence="4">In the N-terminal section; belongs to the formiminotransferase family.</text>
</comment>
<dbReference type="GO" id="GO:0019557">
    <property type="term" value="P:L-histidine catabolic process to glutamate and formate"/>
    <property type="evidence" value="ECO:0007669"/>
    <property type="project" value="UniProtKB-UniPathway"/>
</dbReference>
<dbReference type="EMBL" id="UGTM01000001">
    <property type="protein sequence ID" value="SUB87115.1"/>
    <property type="molecule type" value="Genomic_DNA"/>
</dbReference>
<feature type="domain" description="Formiminotransferase N-terminal subdomain" evidence="21">
    <location>
        <begin position="9"/>
        <end position="189"/>
    </location>
</feature>
<dbReference type="AlphaFoldDB" id="A0A379E394"/>
<evidence type="ECO:0000256" key="9">
    <source>
        <dbReference type="ARBA" id="ARBA00022490"/>
    </source>
</evidence>
<keyword evidence="10" id="KW-0808">Transferase</keyword>
<proteinExistence type="inferred from homology"/>
<evidence type="ECO:0000256" key="16">
    <source>
        <dbReference type="ARBA" id="ARBA00023268"/>
    </source>
</evidence>
<evidence type="ECO:0000259" key="21">
    <source>
        <dbReference type="SMART" id="SM01222"/>
    </source>
</evidence>
<sequence>MNYMVREKQIIECVPNFSEGRNKEVIKQITDVVEQMEGVKLLDVDPGEATNRTVVTFVGEPSVVVETTFRCVQKAAQLIDMRQHHGAHPRMGATDVLPLIPVSGITLEECAVLARQLAERIAKELKVPCYCYEAAAKTPERRNLAVCRKGEYEALPKRMDVTSEVPDYGARKWDEQMARTGCTAVGARDFLIATNFNLNTTSTRRANAIAFDVREKGRPKREGGSPVGKPMKDENGKVIMLPGTLKATKAIGWYIDEYGIAQVSMNITDINVTPLHIAFDEVCRCAQNRGIRVTGTEIVGLIPKRTLIEAGTYFLRKQNRSTGIPEEDIVKIAVKSMGLDDLKPFNPREKVIEYLLEDADRAPRLVDLTVKEFADETSRESPAPGGGTISAYMGAMGAALGTMVANLSSHKAGWDARWEEFSNWAEKGQAVQQELMLLVDEDTEAFNRIMAAFGLPKETEEEKAARSAAIQKATLFATEVPLHTMQASFKVFGLCRAMAEEGNPNSVSDAGVGVLAARAAVLGAGLNVKINASGLKDKATAERLIAEADTLIAKAKEAETEIMKIVEAKL</sequence>
<keyword evidence="22" id="KW-0378">Hydrolase</keyword>
<comment type="subcellular location">
    <subcellularLocation>
        <location evidence="1">Cytoplasm</location>
        <location evidence="1">Cytoskeleton</location>
        <location evidence="1">Microtubule organizing center</location>
        <location evidence="1">Centrosome</location>
        <location evidence="1">Centriole</location>
    </subcellularLocation>
    <subcellularLocation>
        <location evidence="2">Golgi apparatus</location>
    </subcellularLocation>
</comment>
<dbReference type="InterPro" id="IPR051623">
    <property type="entry name" value="FTCD"/>
</dbReference>
<dbReference type="InterPro" id="IPR037064">
    <property type="entry name" value="Formiminotransferase_N_sf"/>
</dbReference>
<keyword evidence="13" id="KW-0333">Golgi apparatus</keyword>
<dbReference type="EC" id="4.3.1.4" evidence="7"/>
<evidence type="ECO:0000256" key="14">
    <source>
        <dbReference type="ARBA" id="ARBA00023212"/>
    </source>
</evidence>
<dbReference type="InterPro" id="IPR022384">
    <property type="entry name" value="FormiminoTrfase_cat_dom_sf"/>
</dbReference>
<dbReference type="Gene3D" id="3.30.990.10">
    <property type="entry name" value="Formiminotransferase, N-terminal subdomain"/>
    <property type="match status" value="1"/>
</dbReference>
<dbReference type="PANTHER" id="PTHR12234:SF0">
    <property type="entry name" value="FORMIMIDOYLTRANSFERASE-CYCLODEAMINASE"/>
    <property type="match status" value="1"/>
</dbReference>
<comment type="function">
    <text evidence="17">Folate-dependent enzyme, that displays both transferase and deaminase activity. Serves to channel one-carbon units from formiminoglutamate to the folate pool.</text>
</comment>
<feature type="domain" description="Formiminotransferase C-terminal subdomain" evidence="20">
    <location>
        <begin position="190"/>
        <end position="355"/>
    </location>
</feature>
<name>A0A379E394_9BACT</name>
<reference evidence="22 23" key="1">
    <citation type="submission" date="2018-06" db="EMBL/GenBank/DDBJ databases">
        <authorList>
            <consortium name="Pathogen Informatics"/>
            <person name="Doyle S."/>
        </authorList>
    </citation>
    <scope>NUCLEOTIDE SEQUENCE [LARGE SCALE GENOMIC DNA]</scope>
    <source>
        <strain evidence="22 23">NCTC13067</strain>
    </source>
</reference>
<evidence type="ECO:0000313" key="23">
    <source>
        <dbReference type="Proteomes" id="UP000255469"/>
    </source>
</evidence>
<evidence type="ECO:0000259" key="20">
    <source>
        <dbReference type="SMART" id="SM01221"/>
    </source>
</evidence>
<evidence type="ECO:0000256" key="7">
    <source>
        <dbReference type="ARBA" id="ARBA00012998"/>
    </source>
</evidence>
<dbReference type="GO" id="GO:0019556">
    <property type="term" value="P:L-histidine catabolic process to glutamate and formamide"/>
    <property type="evidence" value="ECO:0007669"/>
    <property type="project" value="UniProtKB-UniPathway"/>
</dbReference>
<dbReference type="Pfam" id="PF04961">
    <property type="entry name" value="FTCD_C"/>
    <property type="match status" value="1"/>
</dbReference>
<evidence type="ECO:0000256" key="10">
    <source>
        <dbReference type="ARBA" id="ARBA00022679"/>
    </source>
</evidence>
<dbReference type="GO" id="GO:0005542">
    <property type="term" value="F:folic acid binding"/>
    <property type="evidence" value="ECO:0007669"/>
    <property type="project" value="UniProtKB-KW"/>
</dbReference>
<dbReference type="InterPro" id="IPR012886">
    <property type="entry name" value="Formiminotransferase_N"/>
</dbReference>
<dbReference type="PANTHER" id="PTHR12234">
    <property type="entry name" value="FORMIMINOTRANSFERASE-CYCLODEAMINASE"/>
    <property type="match status" value="1"/>
</dbReference>
<dbReference type="GO" id="GO:0016787">
    <property type="term" value="F:hydrolase activity"/>
    <property type="evidence" value="ECO:0007669"/>
    <property type="project" value="UniProtKB-KW"/>
</dbReference>
<dbReference type="SMART" id="SM01221">
    <property type="entry name" value="FTCD"/>
    <property type="match status" value="1"/>
</dbReference>
<evidence type="ECO:0000256" key="15">
    <source>
        <dbReference type="ARBA" id="ARBA00023239"/>
    </source>
</evidence>
<dbReference type="InterPro" id="IPR013802">
    <property type="entry name" value="Formiminotransferase_C"/>
</dbReference>
<dbReference type="NCBIfam" id="TIGR02024">
    <property type="entry name" value="FtcD"/>
    <property type="match status" value="1"/>
</dbReference>
<protein>
    <recommendedName>
        <fullName evidence="8">Formimidoyltransferase-cyclodeaminase</fullName>
        <ecNumber evidence="6">2.1.2.5</ecNumber>
        <ecNumber evidence="7">4.3.1.4</ecNumber>
    </recommendedName>
    <alternativeName>
        <fullName evidence="19">Formiminotransferase-cyclodeaminase</fullName>
    </alternativeName>
</protein>
<keyword evidence="9" id="KW-0963">Cytoplasm</keyword>
<evidence type="ECO:0000256" key="3">
    <source>
        <dbReference type="ARBA" id="ARBA00005082"/>
    </source>
</evidence>
<dbReference type="Pfam" id="PF07837">
    <property type="entry name" value="FTCD_N"/>
    <property type="match status" value="1"/>
</dbReference>
<dbReference type="InterPro" id="IPR004227">
    <property type="entry name" value="Formiminotransferase_cat"/>
</dbReference>
<dbReference type="Gene3D" id="3.30.70.670">
    <property type="entry name" value="Formiminotransferase, C-terminal subdomain"/>
    <property type="match status" value="1"/>
</dbReference>
<evidence type="ECO:0000256" key="8">
    <source>
        <dbReference type="ARBA" id="ARBA00017787"/>
    </source>
</evidence>
<evidence type="ECO:0000256" key="4">
    <source>
        <dbReference type="ARBA" id="ARBA00008297"/>
    </source>
</evidence>
<gene>
    <name evidence="22" type="primary">fchA</name>
    <name evidence="22" type="ORF">NCTC13067_00780</name>
</gene>
<dbReference type="Pfam" id="PF02971">
    <property type="entry name" value="FTCD"/>
    <property type="match status" value="1"/>
</dbReference>